<organism evidence="1 2">
    <name type="scientific">Caerostris extrusa</name>
    <name type="common">Bark spider</name>
    <name type="synonym">Caerostris bankana</name>
    <dbReference type="NCBI Taxonomy" id="172846"/>
    <lineage>
        <taxon>Eukaryota</taxon>
        <taxon>Metazoa</taxon>
        <taxon>Ecdysozoa</taxon>
        <taxon>Arthropoda</taxon>
        <taxon>Chelicerata</taxon>
        <taxon>Arachnida</taxon>
        <taxon>Araneae</taxon>
        <taxon>Araneomorphae</taxon>
        <taxon>Entelegynae</taxon>
        <taxon>Araneoidea</taxon>
        <taxon>Araneidae</taxon>
        <taxon>Caerostris</taxon>
    </lineage>
</organism>
<gene>
    <name evidence="1" type="ORF">CEXT_335141</name>
</gene>
<protein>
    <submittedName>
        <fullName evidence="1">Uncharacterized protein</fullName>
    </submittedName>
</protein>
<comment type="caution">
    <text evidence="1">The sequence shown here is derived from an EMBL/GenBank/DDBJ whole genome shotgun (WGS) entry which is preliminary data.</text>
</comment>
<accession>A0AAV4NLK0</accession>
<dbReference type="Proteomes" id="UP001054945">
    <property type="component" value="Unassembled WGS sequence"/>
</dbReference>
<keyword evidence="2" id="KW-1185">Reference proteome</keyword>
<proteinExistence type="predicted"/>
<sequence>MHVYMYIVSSSNTQSLCNRCYTKLERVQEKRTKTPYTNGCSKKKAPLRFTMTDSETRLRVPLSSCTNNVGPPVCGRDDLP</sequence>
<evidence type="ECO:0000313" key="1">
    <source>
        <dbReference type="EMBL" id="GIX85675.1"/>
    </source>
</evidence>
<dbReference type="AlphaFoldDB" id="A0AAV4NLK0"/>
<reference evidence="1 2" key="1">
    <citation type="submission" date="2021-06" db="EMBL/GenBank/DDBJ databases">
        <title>Caerostris extrusa draft genome.</title>
        <authorList>
            <person name="Kono N."/>
            <person name="Arakawa K."/>
        </authorList>
    </citation>
    <scope>NUCLEOTIDE SEQUENCE [LARGE SCALE GENOMIC DNA]</scope>
</reference>
<evidence type="ECO:0000313" key="2">
    <source>
        <dbReference type="Proteomes" id="UP001054945"/>
    </source>
</evidence>
<name>A0AAV4NLK0_CAEEX</name>
<dbReference type="EMBL" id="BPLR01003538">
    <property type="protein sequence ID" value="GIX85675.1"/>
    <property type="molecule type" value="Genomic_DNA"/>
</dbReference>